<gene>
    <name evidence="2" type="ORF">POM88_040092</name>
</gene>
<sequence>MEEITTGRPDFILENEEDTLEDLFAEEGQTDQHKHTEQTEQDEPAPKIKVTKWKRKPDHQDDQNADEGGKRKRPNVKIPTKKYARLDNKEIQGATHINKAKEEIKIRNSPRLFSEMVYYLSDDQKQWV</sequence>
<feature type="compositionally biased region" description="Acidic residues" evidence="1">
    <location>
        <begin position="13"/>
        <end position="29"/>
    </location>
</feature>
<feature type="region of interest" description="Disordered" evidence="1">
    <location>
        <begin position="1"/>
        <end position="81"/>
    </location>
</feature>
<comment type="caution">
    <text evidence="2">The sequence shown here is derived from an EMBL/GenBank/DDBJ whole genome shotgun (WGS) entry which is preliminary data.</text>
</comment>
<dbReference type="Proteomes" id="UP001237642">
    <property type="component" value="Unassembled WGS sequence"/>
</dbReference>
<protein>
    <submittedName>
        <fullName evidence="2">Uncharacterized protein</fullName>
    </submittedName>
</protein>
<keyword evidence="3" id="KW-1185">Reference proteome</keyword>
<feature type="compositionally biased region" description="Basic residues" evidence="1">
    <location>
        <begin position="70"/>
        <end position="81"/>
    </location>
</feature>
<reference evidence="2" key="2">
    <citation type="submission" date="2023-05" db="EMBL/GenBank/DDBJ databases">
        <authorList>
            <person name="Schelkunov M.I."/>
        </authorList>
    </citation>
    <scope>NUCLEOTIDE SEQUENCE</scope>
    <source>
        <strain evidence="2">Hsosn_3</strain>
        <tissue evidence="2">Leaf</tissue>
    </source>
</reference>
<dbReference type="AlphaFoldDB" id="A0AAD8M8E3"/>
<accession>A0AAD8M8E3</accession>
<organism evidence="2 3">
    <name type="scientific">Heracleum sosnowskyi</name>
    <dbReference type="NCBI Taxonomy" id="360622"/>
    <lineage>
        <taxon>Eukaryota</taxon>
        <taxon>Viridiplantae</taxon>
        <taxon>Streptophyta</taxon>
        <taxon>Embryophyta</taxon>
        <taxon>Tracheophyta</taxon>
        <taxon>Spermatophyta</taxon>
        <taxon>Magnoliopsida</taxon>
        <taxon>eudicotyledons</taxon>
        <taxon>Gunneridae</taxon>
        <taxon>Pentapetalae</taxon>
        <taxon>asterids</taxon>
        <taxon>campanulids</taxon>
        <taxon>Apiales</taxon>
        <taxon>Apiaceae</taxon>
        <taxon>Apioideae</taxon>
        <taxon>apioid superclade</taxon>
        <taxon>Tordylieae</taxon>
        <taxon>Tordyliinae</taxon>
        <taxon>Heracleum</taxon>
    </lineage>
</organism>
<evidence type="ECO:0000256" key="1">
    <source>
        <dbReference type="SAM" id="MobiDB-lite"/>
    </source>
</evidence>
<reference evidence="2" key="1">
    <citation type="submission" date="2023-02" db="EMBL/GenBank/DDBJ databases">
        <title>Genome of toxic invasive species Heracleum sosnowskyi carries increased number of genes despite the absence of recent whole-genome duplications.</title>
        <authorList>
            <person name="Schelkunov M."/>
            <person name="Shtratnikova V."/>
            <person name="Makarenko M."/>
            <person name="Klepikova A."/>
            <person name="Omelchenko D."/>
            <person name="Novikova G."/>
            <person name="Obukhova E."/>
            <person name="Bogdanov V."/>
            <person name="Penin A."/>
            <person name="Logacheva M."/>
        </authorList>
    </citation>
    <scope>NUCLEOTIDE SEQUENCE</scope>
    <source>
        <strain evidence="2">Hsosn_3</strain>
        <tissue evidence="2">Leaf</tissue>
    </source>
</reference>
<evidence type="ECO:0000313" key="3">
    <source>
        <dbReference type="Proteomes" id="UP001237642"/>
    </source>
</evidence>
<evidence type="ECO:0000313" key="2">
    <source>
        <dbReference type="EMBL" id="KAK1364531.1"/>
    </source>
</evidence>
<name>A0AAD8M8E3_9APIA</name>
<dbReference type="EMBL" id="JAUIZM010000009">
    <property type="protein sequence ID" value="KAK1364531.1"/>
    <property type="molecule type" value="Genomic_DNA"/>
</dbReference>
<proteinExistence type="predicted"/>